<evidence type="ECO:0000313" key="2">
    <source>
        <dbReference type="EMBL" id="GAC95079.1"/>
    </source>
</evidence>
<dbReference type="SUPFAM" id="SSF47954">
    <property type="entry name" value="Cyclin-like"/>
    <property type="match status" value="1"/>
</dbReference>
<dbReference type="EMBL" id="DF238790">
    <property type="protein sequence ID" value="GAC95079.1"/>
    <property type="molecule type" value="Genomic_DNA"/>
</dbReference>
<dbReference type="HOGENOM" id="CLU_1343805_0_0_1"/>
<dbReference type="RefSeq" id="XP_012188666.1">
    <property type="nucleotide sequence ID" value="XM_012333276.1"/>
</dbReference>
<dbReference type="AlphaFoldDB" id="R9P1L3"/>
<dbReference type="Gene3D" id="1.10.472.10">
    <property type="entry name" value="Cyclin-like"/>
    <property type="match status" value="1"/>
</dbReference>
<dbReference type="STRING" id="1305764.R9P1L3"/>
<organism evidence="2 3">
    <name type="scientific">Pseudozyma hubeiensis (strain SY62)</name>
    <name type="common">Yeast</name>
    <dbReference type="NCBI Taxonomy" id="1305764"/>
    <lineage>
        <taxon>Eukaryota</taxon>
        <taxon>Fungi</taxon>
        <taxon>Dikarya</taxon>
        <taxon>Basidiomycota</taxon>
        <taxon>Ustilaginomycotina</taxon>
        <taxon>Ustilaginomycetes</taxon>
        <taxon>Ustilaginales</taxon>
        <taxon>Ustilaginaceae</taxon>
        <taxon>Pseudozyma</taxon>
    </lineage>
</organism>
<dbReference type="Proteomes" id="UP000014071">
    <property type="component" value="Unassembled WGS sequence"/>
</dbReference>
<protein>
    <submittedName>
        <fullName evidence="2">General RNA polymerase II transcription factor, putative</fullName>
    </submittedName>
</protein>
<dbReference type="GeneID" id="24107945"/>
<dbReference type="InterPro" id="IPR036915">
    <property type="entry name" value="Cyclin-like_sf"/>
</dbReference>
<accession>R9P1L3</accession>
<feature type="region of interest" description="Disordered" evidence="1">
    <location>
        <begin position="100"/>
        <end position="125"/>
    </location>
</feature>
<keyword evidence="3" id="KW-1185">Reference proteome</keyword>
<sequence>MGLGIEAEALGVTRNLVSTEEADAASGIATDSGIRLKEFNDEVLIMSWLVLNDTYKTDIPLMHPPYMVALASLYLGLSLHLPSCEKINASLRTTLDQRSSHQHSLSSMLDNPTSHPSDLFSATPEPLPPTNDALTFFASLNVSLPILAEVVQEMLSGYSVQNQTARLVQDAPGMVKLCERMRESRRLDLMARARERRRGGAAHG</sequence>
<name>R9P1L3_PSEHS</name>
<evidence type="ECO:0000313" key="3">
    <source>
        <dbReference type="Proteomes" id="UP000014071"/>
    </source>
</evidence>
<evidence type="ECO:0000256" key="1">
    <source>
        <dbReference type="SAM" id="MobiDB-lite"/>
    </source>
</evidence>
<gene>
    <name evidence="2" type="ORF">PHSY_002654</name>
</gene>
<dbReference type="eggNOG" id="KOG0794">
    <property type="taxonomic scope" value="Eukaryota"/>
</dbReference>
<feature type="compositionally biased region" description="Polar residues" evidence="1">
    <location>
        <begin position="100"/>
        <end position="116"/>
    </location>
</feature>
<proteinExistence type="predicted"/>
<reference evidence="3" key="1">
    <citation type="journal article" date="2013" name="Genome Announc.">
        <title>Draft genome sequence of the basidiomycetous yeast-like fungus Pseudozyma hubeiensis SY62, which produces an abundant amount of the biosurfactant mannosylerythritol lipids.</title>
        <authorList>
            <person name="Konishi M."/>
            <person name="Hatada Y."/>
            <person name="Horiuchi J."/>
        </authorList>
    </citation>
    <scope>NUCLEOTIDE SEQUENCE [LARGE SCALE GENOMIC DNA]</scope>
    <source>
        <strain evidence="3">SY62</strain>
    </source>
</reference>
<dbReference type="OrthoDB" id="10266018at2759"/>